<gene>
    <name evidence="1" type="ORF">KSP9073_03480</name>
</gene>
<evidence type="ECO:0000313" key="2">
    <source>
        <dbReference type="Proteomes" id="UP000244934"/>
    </source>
</evidence>
<dbReference type="Proteomes" id="UP000244934">
    <property type="component" value="Unassembled WGS sequence"/>
</dbReference>
<proteinExistence type="predicted"/>
<dbReference type="AlphaFoldDB" id="A0A2R8CRJ0"/>
<protein>
    <submittedName>
        <fullName evidence="1">Uncharacterized protein</fullName>
    </submittedName>
</protein>
<keyword evidence="2" id="KW-1185">Reference proteome</keyword>
<sequence length="35" mass="4308">MDMRSCFYMNSNDICSSFRKCWNVIFRINDHQMDV</sequence>
<reference evidence="2" key="1">
    <citation type="submission" date="2018-03" db="EMBL/GenBank/DDBJ databases">
        <authorList>
            <person name="Navarro De La Torre S."/>
        </authorList>
    </citation>
    <scope>NUCLEOTIDE SEQUENCE [LARGE SCALE GENOMIC DNA]</scope>
    <source>
        <strain evidence="2">EAod3</strain>
    </source>
</reference>
<dbReference type="EMBL" id="ONZI01000021">
    <property type="protein sequence ID" value="SPJ35414.1"/>
    <property type="molecule type" value="Genomic_DNA"/>
</dbReference>
<accession>A0A2R8CRJ0</accession>
<name>A0A2R8CRJ0_9GAMM</name>
<evidence type="ECO:0000313" key="1">
    <source>
        <dbReference type="EMBL" id="SPJ35414.1"/>
    </source>
</evidence>
<organism evidence="1 2">
    <name type="scientific">Kushneria phyllosphaerae</name>
    <dbReference type="NCBI Taxonomy" id="2100822"/>
    <lineage>
        <taxon>Bacteria</taxon>
        <taxon>Pseudomonadati</taxon>
        <taxon>Pseudomonadota</taxon>
        <taxon>Gammaproteobacteria</taxon>
        <taxon>Oceanospirillales</taxon>
        <taxon>Halomonadaceae</taxon>
        <taxon>Kushneria</taxon>
    </lineage>
</organism>